<dbReference type="NCBIfam" id="TIGR02532">
    <property type="entry name" value="IV_pilin_GFxxxE"/>
    <property type="match status" value="1"/>
</dbReference>
<dbReference type="SUPFAM" id="SSF54523">
    <property type="entry name" value="Pili subunits"/>
    <property type="match status" value="1"/>
</dbReference>
<sequence>MSQSHQNQKGFTLVELLVVIAIIGVLIALLLPAVQQAREAARRMHCSNNLKQLGLALHNYVDTHGKLPASSSGYGGCVGDAVNGEIKNANGLVALLPYVEQQNLYDQFNHKEAYSISSSHQKATGTIVGDPLTNGNAALAGTELQAFNCPSDNNPTKGRLVGGAYGPGGSFSGAATNYDFVVYCSLEYSTCNSYVTQSSTSKRMFGADHNTKLADVVDGLSNTFMMGETTKYHVNGGAFAWSYRSWVMTGVDPYYNGTNGGINIWHQPQVDHPAWQSPPFVPIRGRARSWWCATASLHPGGCHVVMGDGSVQFIPETIDKATLFNLTAMADGNVAKLP</sequence>
<dbReference type="InterPro" id="IPR027558">
    <property type="entry name" value="Pre_pil_HX9DG_C"/>
</dbReference>
<dbReference type="HOGENOM" id="CLU_041661_0_0_0"/>
<dbReference type="EMBL" id="AANZ01000004">
    <property type="protein sequence ID" value="EAQ81755.1"/>
    <property type="molecule type" value="Genomic_DNA"/>
</dbReference>
<dbReference type="NCBIfam" id="TIGR04294">
    <property type="entry name" value="pre_pil_HX9DG"/>
    <property type="match status" value="1"/>
</dbReference>
<accession>A3ZPS5</accession>
<dbReference type="Pfam" id="PF07596">
    <property type="entry name" value="SBP_bac_10"/>
    <property type="match status" value="1"/>
</dbReference>
<dbReference type="InterPro" id="IPR045584">
    <property type="entry name" value="Pilin-like"/>
</dbReference>
<reference evidence="3 4" key="1">
    <citation type="submission" date="2006-02" db="EMBL/GenBank/DDBJ databases">
        <authorList>
            <person name="Amann R."/>
            <person name="Ferriera S."/>
            <person name="Johnson J."/>
            <person name="Kravitz S."/>
            <person name="Halpern A."/>
            <person name="Remington K."/>
            <person name="Beeson K."/>
            <person name="Tran B."/>
            <person name="Rogers Y.-H."/>
            <person name="Friedman R."/>
            <person name="Venter J.C."/>
        </authorList>
    </citation>
    <scope>NUCLEOTIDE SEQUENCE [LARGE SCALE GENOMIC DNA]</scope>
    <source>
        <strain evidence="3 4">DSM 3645</strain>
    </source>
</reference>
<keyword evidence="1" id="KW-0812">Transmembrane</keyword>
<proteinExistence type="predicted"/>
<dbReference type="PANTHER" id="PTHR30093:SF2">
    <property type="entry name" value="TYPE II SECRETION SYSTEM PROTEIN H"/>
    <property type="match status" value="1"/>
</dbReference>
<dbReference type="InterPro" id="IPR011453">
    <property type="entry name" value="DUF1559"/>
</dbReference>
<gene>
    <name evidence="3" type="ORF">DSM3645_29277</name>
</gene>
<dbReference type="AlphaFoldDB" id="A3ZPS5"/>
<evidence type="ECO:0000259" key="2">
    <source>
        <dbReference type="Pfam" id="PF07596"/>
    </source>
</evidence>
<feature type="domain" description="DUF1559" evidence="2">
    <location>
        <begin position="35"/>
        <end position="320"/>
    </location>
</feature>
<dbReference type="Pfam" id="PF07963">
    <property type="entry name" value="N_methyl"/>
    <property type="match status" value="1"/>
</dbReference>
<evidence type="ECO:0000256" key="1">
    <source>
        <dbReference type="SAM" id="Phobius"/>
    </source>
</evidence>
<keyword evidence="1" id="KW-1133">Transmembrane helix</keyword>
<dbReference type="Proteomes" id="UP000004358">
    <property type="component" value="Unassembled WGS sequence"/>
</dbReference>
<evidence type="ECO:0000313" key="3">
    <source>
        <dbReference type="EMBL" id="EAQ81755.1"/>
    </source>
</evidence>
<dbReference type="STRING" id="314230.DSM3645_29277"/>
<dbReference type="InterPro" id="IPR012902">
    <property type="entry name" value="N_methyl_site"/>
</dbReference>
<dbReference type="RefSeq" id="WP_002653746.1">
    <property type="nucleotide sequence ID" value="NZ_CH672376.1"/>
</dbReference>
<organism evidence="3 4">
    <name type="scientific">Blastopirellula marina DSM 3645</name>
    <dbReference type="NCBI Taxonomy" id="314230"/>
    <lineage>
        <taxon>Bacteria</taxon>
        <taxon>Pseudomonadati</taxon>
        <taxon>Planctomycetota</taxon>
        <taxon>Planctomycetia</taxon>
        <taxon>Pirellulales</taxon>
        <taxon>Pirellulaceae</taxon>
        <taxon>Blastopirellula</taxon>
    </lineage>
</organism>
<keyword evidence="1" id="KW-0472">Membrane</keyword>
<dbReference type="Gene3D" id="3.30.700.10">
    <property type="entry name" value="Glycoprotein, Type 4 Pilin"/>
    <property type="match status" value="1"/>
</dbReference>
<dbReference type="PANTHER" id="PTHR30093">
    <property type="entry name" value="GENERAL SECRETION PATHWAY PROTEIN G"/>
    <property type="match status" value="1"/>
</dbReference>
<evidence type="ECO:0000313" key="4">
    <source>
        <dbReference type="Proteomes" id="UP000004358"/>
    </source>
</evidence>
<dbReference type="OrthoDB" id="241095at2"/>
<comment type="caution">
    <text evidence="3">The sequence shown here is derived from an EMBL/GenBank/DDBJ whole genome shotgun (WGS) entry which is preliminary data.</text>
</comment>
<name>A3ZPS5_9BACT</name>
<dbReference type="PROSITE" id="PS00409">
    <property type="entry name" value="PROKAR_NTER_METHYL"/>
    <property type="match status" value="1"/>
</dbReference>
<feature type="transmembrane region" description="Helical" evidence="1">
    <location>
        <begin position="12"/>
        <end position="34"/>
    </location>
</feature>
<dbReference type="eggNOG" id="COG2165">
    <property type="taxonomic scope" value="Bacteria"/>
</dbReference>
<protein>
    <recommendedName>
        <fullName evidence="2">DUF1559 domain-containing protein</fullName>
    </recommendedName>
</protein>